<dbReference type="PROSITE" id="PS00122">
    <property type="entry name" value="CARBOXYLESTERASE_B_1"/>
    <property type="match status" value="1"/>
</dbReference>
<keyword evidence="2" id="KW-0719">Serine esterase</keyword>
<name>A0ABP1QJ90_9HEXA</name>
<evidence type="ECO:0000259" key="6">
    <source>
        <dbReference type="Pfam" id="PF00135"/>
    </source>
</evidence>
<accession>A0ABP1QJ90</accession>
<dbReference type="SUPFAM" id="SSF53474">
    <property type="entry name" value="alpha/beta-Hydrolases"/>
    <property type="match status" value="1"/>
</dbReference>
<protein>
    <recommendedName>
        <fullName evidence="5">Carboxylic ester hydrolase</fullName>
        <ecNumber evidence="5">3.1.1.-</ecNumber>
    </recommendedName>
</protein>
<dbReference type="EC" id="3.1.1.-" evidence="5"/>
<dbReference type="InterPro" id="IPR029058">
    <property type="entry name" value="AB_hydrolase_fold"/>
</dbReference>
<comment type="similarity">
    <text evidence="1 5">Belongs to the type-B carboxylesterase/lipase family.</text>
</comment>
<dbReference type="Gene3D" id="3.40.50.1820">
    <property type="entry name" value="alpha/beta hydrolase"/>
    <property type="match status" value="1"/>
</dbReference>
<dbReference type="InterPro" id="IPR019826">
    <property type="entry name" value="Carboxylesterase_B_AS"/>
</dbReference>
<comment type="caution">
    <text evidence="7">The sequence shown here is derived from an EMBL/GenBank/DDBJ whole genome shotgun (WGS) entry which is preliminary data.</text>
</comment>
<dbReference type="Pfam" id="PF00135">
    <property type="entry name" value="COesterase"/>
    <property type="match status" value="1"/>
</dbReference>
<dbReference type="InterPro" id="IPR002018">
    <property type="entry name" value="CarbesteraseB"/>
</dbReference>
<keyword evidence="3 5" id="KW-0378">Hydrolase</keyword>
<keyword evidence="4" id="KW-0325">Glycoprotein</keyword>
<proteinExistence type="inferred from homology"/>
<evidence type="ECO:0000313" key="8">
    <source>
        <dbReference type="Proteomes" id="UP001642540"/>
    </source>
</evidence>
<dbReference type="InterPro" id="IPR019819">
    <property type="entry name" value="Carboxylesterase_B_CS"/>
</dbReference>
<evidence type="ECO:0000256" key="1">
    <source>
        <dbReference type="ARBA" id="ARBA00005964"/>
    </source>
</evidence>
<gene>
    <name evidence="7" type="ORF">ODALV1_LOCUS11961</name>
</gene>
<dbReference type="PROSITE" id="PS00941">
    <property type="entry name" value="CARBOXYLESTERASE_B_2"/>
    <property type="match status" value="1"/>
</dbReference>
<evidence type="ECO:0000256" key="2">
    <source>
        <dbReference type="ARBA" id="ARBA00022487"/>
    </source>
</evidence>
<dbReference type="PANTHER" id="PTHR43142">
    <property type="entry name" value="CARBOXYLIC ESTER HYDROLASE"/>
    <property type="match status" value="1"/>
</dbReference>
<reference evidence="7 8" key="1">
    <citation type="submission" date="2024-08" db="EMBL/GenBank/DDBJ databases">
        <authorList>
            <person name="Cucini C."/>
            <person name="Frati F."/>
        </authorList>
    </citation>
    <scope>NUCLEOTIDE SEQUENCE [LARGE SCALE GENOMIC DNA]</scope>
</reference>
<evidence type="ECO:0000256" key="3">
    <source>
        <dbReference type="ARBA" id="ARBA00022801"/>
    </source>
</evidence>
<dbReference type="PANTHER" id="PTHR43142:SF1">
    <property type="entry name" value="CARBOXYLIC ESTER HYDROLASE"/>
    <property type="match status" value="1"/>
</dbReference>
<dbReference type="EMBL" id="CAXLJM020000036">
    <property type="protein sequence ID" value="CAL8105119.1"/>
    <property type="molecule type" value="Genomic_DNA"/>
</dbReference>
<evidence type="ECO:0000256" key="5">
    <source>
        <dbReference type="RuleBase" id="RU361235"/>
    </source>
</evidence>
<evidence type="ECO:0000256" key="4">
    <source>
        <dbReference type="ARBA" id="ARBA00023180"/>
    </source>
</evidence>
<evidence type="ECO:0000313" key="7">
    <source>
        <dbReference type="EMBL" id="CAL8105119.1"/>
    </source>
</evidence>
<organism evidence="7 8">
    <name type="scientific">Orchesella dallaii</name>
    <dbReference type="NCBI Taxonomy" id="48710"/>
    <lineage>
        <taxon>Eukaryota</taxon>
        <taxon>Metazoa</taxon>
        <taxon>Ecdysozoa</taxon>
        <taxon>Arthropoda</taxon>
        <taxon>Hexapoda</taxon>
        <taxon>Collembola</taxon>
        <taxon>Entomobryomorpha</taxon>
        <taxon>Entomobryoidea</taxon>
        <taxon>Orchesellidae</taxon>
        <taxon>Orchesellinae</taxon>
        <taxon>Orchesella</taxon>
    </lineage>
</organism>
<dbReference type="Proteomes" id="UP001642540">
    <property type="component" value="Unassembled WGS sequence"/>
</dbReference>
<sequence length="583" mass="66105">MAIIKQAVLAVPLALMTYFYRDSDLLGISPVVDTMSGAVRGKTGISRNGRVFMEYLGIPFASPPVGDLRFEPPQPPEPWTEIRQAMNYGSQCLQIEFFTSKIVGQEDCLYINVFRPVIRQTNEFFDAVGPRLLPVMVFIHGGYFMAGSSNRYRPEYFMDEDVVLITFNYRVGSFGFLNTGDEFLRGNQGLKDQVCALKWVQNNIRNFGGDPNRVTIFGSSAGGASVHYHMLSKMSKGLFSRAISQSGTAIKIWSFARHPREQAKRLAATLGCPWDKPQSMVDCFKSMDALKIVQTHLEYRTVLLHPLAIYAPSIEAVLDENTFLTDEPLSLMKNGGIASHVPWLTGVNSEDGLIYSARIIRNRRLISDIEDNWFETAPKLLGYVDNDKKELTREITEYYFGHDPAVDFNWAFQNFTNLFSDRLYNTATHIAIQEHSKSSPVYPYYYNYRGKFSFSNLLLLTGQLPPIVDIGITLTKNFLRRISSVPKINLGVCHGDEILMLFHLGVISNVHKAHRDYEMSQSVVKLWADFAYGENRLFFRNVTLDPVSPHAFEIPYLKIDTNAAVISEPFADRARFGESLRLF</sequence>
<keyword evidence="8" id="KW-1185">Reference proteome</keyword>
<feature type="domain" description="Carboxylesterase type B" evidence="6">
    <location>
        <begin position="29"/>
        <end position="565"/>
    </location>
</feature>